<protein>
    <submittedName>
        <fullName evidence="2">Genomic scaffold, ProqFM164S01</fullName>
    </submittedName>
</protein>
<evidence type="ECO:0000313" key="2">
    <source>
        <dbReference type="EMBL" id="CDM28516.1"/>
    </source>
</evidence>
<accession>W6PXK2</accession>
<dbReference type="Proteomes" id="UP000030686">
    <property type="component" value="Unassembled WGS sequence"/>
</dbReference>
<keyword evidence="1" id="KW-0472">Membrane</keyword>
<reference evidence="2" key="1">
    <citation type="journal article" date="2014" name="Nat. Commun.">
        <title>Multiple recent horizontal transfers of a large genomic region in cheese making fungi.</title>
        <authorList>
            <person name="Cheeseman K."/>
            <person name="Ropars J."/>
            <person name="Renault P."/>
            <person name="Dupont J."/>
            <person name="Gouzy J."/>
            <person name="Branca A."/>
            <person name="Abraham A.L."/>
            <person name="Ceppi M."/>
            <person name="Conseiller E."/>
            <person name="Debuchy R."/>
            <person name="Malagnac F."/>
            <person name="Goarin A."/>
            <person name="Silar P."/>
            <person name="Lacoste S."/>
            <person name="Sallet E."/>
            <person name="Bensimon A."/>
            <person name="Giraud T."/>
            <person name="Brygoo Y."/>
        </authorList>
    </citation>
    <scope>NUCLEOTIDE SEQUENCE [LARGE SCALE GENOMIC DNA]</scope>
    <source>
        <strain evidence="2">FM164</strain>
    </source>
</reference>
<feature type="transmembrane region" description="Helical" evidence="1">
    <location>
        <begin position="9"/>
        <end position="27"/>
    </location>
</feature>
<keyword evidence="1" id="KW-1133">Transmembrane helix</keyword>
<name>W6PXK2_PENRF</name>
<sequence>MKGLGSDRNLYFIWIPLLILVICAWSRNYVPGIWQGVTDCFEFAKARYTQPAVEVGI</sequence>
<dbReference type="OrthoDB" id="71307at2759"/>
<evidence type="ECO:0000313" key="3">
    <source>
        <dbReference type="Proteomes" id="UP000030686"/>
    </source>
</evidence>
<keyword evidence="1" id="KW-0812">Transmembrane</keyword>
<keyword evidence="3" id="KW-1185">Reference proteome</keyword>
<dbReference type="EMBL" id="HG792015">
    <property type="protein sequence ID" value="CDM28516.1"/>
    <property type="molecule type" value="Genomic_DNA"/>
</dbReference>
<organism evidence="2 3">
    <name type="scientific">Penicillium roqueforti (strain FM164)</name>
    <dbReference type="NCBI Taxonomy" id="1365484"/>
    <lineage>
        <taxon>Eukaryota</taxon>
        <taxon>Fungi</taxon>
        <taxon>Dikarya</taxon>
        <taxon>Ascomycota</taxon>
        <taxon>Pezizomycotina</taxon>
        <taxon>Eurotiomycetes</taxon>
        <taxon>Eurotiomycetidae</taxon>
        <taxon>Eurotiales</taxon>
        <taxon>Aspergillaceae</taxon>
        <taxon>Penicillium</taxon>
    </lineage>
</organism>
<dbReference type="AlphaFoldDB" id="W6PXK2"/>
<evidence type="ECO:0000256" key="1">
    <source>
        <dbReference type="SAM" id="Phobius"/>
    </source>
</evidence>
<proteinExistence type="predicted"/>
<dbReference type="STRING" id="1365484.W6PXK2"/>
<gene>
    <name evidence="2" type="ORF">PROQFM164_S01g002327</name>
</gene>